<dbReference type="CDD" id="cd17546">
    <property type="entry name" value="REC_hyHK_CKI1_RcsC-like"/>
    <property type="match status" value="1"/>
</dbReference>
<dbReference type="NCBIfam" id="TIGR00229">
    <property type="entry name" value="sensory_box"/>
    <property type="match status" value="1"/>
</dbReference>
<dbReference type="SMART" id="SM00448">
    <property type="entry name" value="REC"/>
    <property type="match status" value="2"/>
</dbReference>
<dbReference type="Gene3D" id="3.30.565.10">
    <property type="entry name" value="Histidine kinase-like ATPase, C-terminal domain"/>
    <property type="match status" value="1"/>
</dbReference>
<dbReference type="InterPro" id="IPR003661">
    <property type="entry name" value="HisK_dim/P_dom"/>
</dbReference>
<comment type="catalytic activity">
    <reaction evidence="1">
        <text>ATP + protein L-histidine = ADP + protein N-phospho-L-histidine.</text>
        <dbReference type="EC" id="2.7.13.3"/>
    </reaction>
</comment>
<feature type="domain" description="Response regulatory" evidence="13">
    <location>
        <begin position="988"/>
        <end position="1109"/>
    </location>
</feature>
<accession>A0A4Q2SZV7</accession>
<dbReference type="InterPro" id="IPR036097">
    <property type="entry name" value="HisK_dim/P_sf"/>
</dbReference>
<evidence type="ECO:0000256" key="2">
    <source>
        <dbReference type="ARBA" id="ARBA00012438"/>
    </source>
</evidence>
<gene>
    <name evidence="15" type="ORF">EUU22_12050</name>
</gene>
<dbReference type="InterPro" id="IPR005467">
    <property type="entry name" value="His_kinase_dom"/>
</dbReference>
<sequence>MERRSLLSGWGKSCGVAFPRLPVSNTFLGPDSLAPSLVFPRPTDNERTVRRACRPFGCGGDGPFTIERHLRFGGRVMTKARDLLERVCGKISDLPDPACVKDGELRYVAANEAYAQLFGLHPEEFTGKMDGELFDHAAWGDRDDRERRAVVFGEEQTVLVSDRAGRSRRLMIERFSDEDGRSYLFAKAGEVDERQAAVPLAPTPDAEESSASLHRQIERLLRFLPVGVLLLSNELVIEYFNDAFAGMLGSSRPERLIGMSYRDFVRRNYDRGVYRHGDEVFEDFYARRLAQILNDKGQGSTAQFETTRGLVLSVVAQHLDGGKILVTYSDVTPLHRREQESVLYRTTIEQLPVPVFIRDKEHRFIFANKAYEEMHQCTLESVYGLDEEQMFPELGAEFYKDNVEVLRTGALFERAADVTLPDSRPAAIVTRMSRIITPDQTPYLVGSISDVTLLKAREQQLLEAQARTEKLYDDLVSIFRIMPVGVAILDRDLNVEFANEQCATIWAWPEGTPLEGRPFRYYCELNKKRGWSWPETEFEEGYRQRVAAFSELRGSVTREMAYADGKYVLSTATRLNGDRILLTYADLTEVRKKEREIGETQAKLEQLGQFMHDATRVMSQGLAFVEDGVILQSNEALARILNVPAKLVEPGQSWHASFACCARRGDFGAEPMERLRKWQEKIEAQKGFSEVFLADGKTWVQVDATVSSHGHWMLVYSDITEMKKREQELTVLLARSEAADRAKSEFLANMSHEIRTPMNGVLGMAELLAGSNLDTRQKTFVDIIVKSGNALLTIINDILDFSKIDAGQMQLRKMAFDPIDAVEDVATLLSTAAAEKDIELLVDGDAAARHVIIGDAGRFRQIVTNLLGNAIKFTEKGHVLVTLSSEPAGDGEVTVTLRIEDTGVGIPDDKRRTIFEKFSQVDSSSTRRHEGTGLGLAITAGLVGLFGGSIDVESEPGLGSVFTVRLPFKTAGSRHQHRTLPSNVEGARVLVVDDNALNRKILAEQLVGWGFDGLAVDGGAAAFAILEEACRLGVAVDALVIDDQMPGMSGVDLARRVRDDSRFGEVAIVFLTSMDAVGDERALDRLKVDAQLMKPARSNLLRNAIIDVVRAARLRRSLSTKHTEPGLVSARPRSLPAATAQMQADAATTGYEILVAEDNEVNQIVFTQILQAAGLSFSIVTDGQAAVNAWERHCPRLILMDVSMPVMNGLQATQTIRECERVAGDGRHVPIIGVTAHALDSDRDICLGAGMDDYLSKPVGPEQLAAKMERWLAGTRDAEKAVGSGA</sequence>
<dbReference type="Pfam" id="PF02518">
    <property type="entry name" value="HATPase_c"/>
    <property type="match status" value="1"/>
</dbReference>
<dbReference type="SMART" id="SM00387">
    <property type="entry name" value="HATPase_c"/>
    <property type="match status" value="1"/>
</dbReference>
<dbReference type="Gene3D" id="3.40.50.2300">
    <property type="match status" value="2"/>
</dbReference>
<evidence type="ECO:0000313" key="15">
    <source>
        <dbReference type="EMBL" id="RYC11795.1"/>
    </source>
</evidence>
<comment type="subunit">
    <text evidence="9">At low DSF concentrations, interacts with RpfF.</text>
</comment>
<dbReference type="InterPro" id="IPR013656">
    <property type="entry name" value="PAS_4"/>
</dbReference>
<evidence type="ECO:0000256" key="3">
    <source>
        <dbReference type="ARBA" id="ARBA00022553"/>
    </source>
</evidence>
<dbReference type="GO" id="GO:0005524">
    <property type="term" value="F:ATP binding"/>
    <property type="evidence" value="ECO:0007669"/>
    <property type="project" value="UniProtKB-KW"/>
</dbReference>
<feature type="domain" description="PAS" evidence="14">
    <location>
        <begin position="91"/>
        <end position="128"/>
    </location>
</feature>
<dbReference type="Pfam" id="PF12860">
    <property type="entry name" value="PAS_7"/>
    <property type="match status" value="3"/>
</dbReference>
<keyword evidence="8" id="KW-0902">Two-component regulatory system</keyword>
<protein>
    <recommendedName>
        <fullName evidence="10">Sensory/regulatory protein RpfC</fullName>
        <ecNumber evidence="2">2.7.13.3</ecNumber>
    </recommendedName>
</protein>
<dbReference type="PRINTS" id="PR00344">
    <property type="entry name" value="BCTRLSENSOR"/>
</dbReference>
<keyword evidence="5" id="KW-0547">Nucleotide-binding</keyword>
<dbReference type="GO" id="GO:0000155">
    <property type="term" value="F:phosphorelay sensor kinase activity"/>
    <property type="evidence" value="ECO:0007669"/>
    <property type="project" value="InterPro"/>
</dbReference>
<keyword evidence="4" id="KW-0808">Transferase</keyword>
<evidence type="ECO:0000259" key="13">
    <source>
        <dbReference type="PROSITE" id="PS50110"/>
    </source>
</evidence>
<evidence type="ECO:0000259" key="12">
    <source>
        <dbReference type="PROSITE" id="PS50109"/>
    </source>
</evidence>
<dbReference type="PANTHER" id="PTHR45339:SF1">
    <property type="entry name" value="HYBRID SIGNAL TRANSDUCTION HISTIDINE KINASE J"/>
    <property type="match status" value="1"/>
</dbReference>
<reference evidence="15 16" key="1">
    <citation type="submission" date="2019-01" db="EMBL/GenBank/DDBJ databases">
        <authorList>
            <person name="Deng T."/>
        </authorList>
    </citation>
    <scope>NUCLEOTIDE SEQUENCE [LARGE SCALE GENOMIC DNA]</scope>
    <source>
        <strain evidence="15 16">F8825</strain>
    </source>
</reference>
<evidence type="ECO:0000256" key="1">
    <source>
        <dbReference type="ARBA" id="ARBA00000085"/>
    </source>
</evidence>
<evidence type="ECO:0000259" key="14">
    <source>
        <dbReference type="PROSITE" id="PS50112"/>
    </source>
</evidence>
<dbReference type="InterPro" id="IPR000014">
    <property type="entry name" value="PAS"/>
</dbReference>
<dbReference type="CDD" id="cd16922">
    <property type="entry name" value="HATPase_EvgS-ArcB-TorS-like"/>
    <property type="match status" value="1"/>
</dbReference>
<proteinExistence type="predicted"/>
<dbReference type="CDD" id="cd00156">
    <property type="entry name" value="REC"/>
    <property type="match status" value="1"/>
</dbReference>
<feature type="modified residue" description="4-aspartylphosphate" evidence="11">
    <location>
        <position position="1201"/>
    </location>
</feature>
<feature type="modified residue" description="4-aspartylphosphate" evidence="11">
    <location>
        <position position="1042"/>
    </location>
</feature>
<dbReference type="CDD" id="cd00130">
    <property type="entry name" value="PAS"/>
    <property type="match status" value="3"/>
</dbReference>
<organism evidence="15 16">
    <name type="scientific">Ciceribacter ferrooxidans</name>
    <dbReference type="NCBI Taxonomy" id="2509717"/>
    <lineage>
        <taxon>Bacteria</taxon>
        <taxon>Pseudomonadati</taxon>
        <taxon>Pseudomonadota</taxon>
        <taxon>Alphaproteobacteria</taxon>
        <taxon>Hyphomicrobiales</taxon>
        <taxon>Rhizobiaceae</taxon>
        <taxon>Ciceribacter</taxon>
    </lineage>
</organism>
<dbReference type="SUPFAM" id="SSF55785">
    <property type="entry name" value="PYP-like sensor domain (PAS domain)"/>
    <property type="match status" value="4"/>
</dbReference>
<dbReference type="FunFam" id="1.10.287.130:FF:000002">
    <property type="entry name" value="Two-component osmosensing histidine kinase"/>
    <property type="match status" value="1"/>
</dbReference>
<dbReference type="Pfam" id="PF00072">
    <property type="entry name" value="Response_reg"/>
    <property type="match status" value="2"/>
</dbReference>
<evidence type="ECO:0000256" key="4">
    <source>
        <dbReference type="ARBA" id="ARBA00022679"/>
    </source>
</evidence>
<feature type="domain" description="Histidine kinase" evidence="12">
    <location>
        <begin position="749"/>
        <end position="970"/>
    </location>
</feature>
<dbReference type="SUPFAM" id="SSF55874">
    <property type="entry name" value="ATPase domain of HSP90 chaperone/DNA topoisomerase II/histidine kinase"/>
    <property type="match status" value="1"/>
</dbReference>
<dbReference type="SUPFAM" id="SSF52172">
    <property type="entry name" value="CheY-like"/>
    <property type="match status" value="2"/>
</dbReference>
<dbReference type="InterPro" id="IPR011006">
    <property type="entry name" value="CheY-like_superfamily"/>
</dbReference>
<dbReference type="CDD" id="cd00082">
    <property type="entry name" value="HisKA"/>
    <property type="match status" value="1"/>
</dbReference>
<keyword evidence="16" id="KW-1185">Reference proteome</keyword>
<dbReference type="Pfam" id="PF08448">
    <property type="entry name" value="PAS_4"/>
    <property type="match status" value="2"/>
</dbReference>
<dbReference type="EC" id="2.7.13.3" evidence="2"/>
<dbReference type="InterPro" id="IPR001789">
    <property type="entry name" value="Sig_transdc_resp-reg_receiver"/>
</dbReference>
<dbReference type="Gene3D" id="3.30.450.20">
    <property type="entry name" value="PAS domain"/>
    <property type="match status" value="5"/>
</dbReference>
<keyword evidence="7" id="KW-0067">ATP-binding</keyword>
<keyword evidence="3 11" id="KW-0597">Phosphoprotein</keyword>
<dbReference type="SMART" id="SM00388">
    <property type="entry name" value="HisKA"/>
    <property type="match status" value="1"/>
</dbReference>
<evidence type="ECO:0000256" key="11">
    <source>
        <dbReference type="PROSITE-ProRule" id="PRU00169"/>
    </source>
</evidence>
<dbReference type="InterPro" id="IPR004358">
    <property type="entry name" value="Sig_transdc_His_kin-like_C"/>
</dbReference>
<keyword evidence="6" id="KW-0418">Kinase</keyword>
<dbReference type="Gene3D" id="1.10.287.130">
    <property type="match status" value="1"/>
</dbReference>
<dbReference type="InterPro" id="IPR003594">
    <property type="entry name" value="HATPase_dom"/>
</dbReference>
<dbReference type="PANTHER" id="PTHR45339">
    <property type="entry name" value="HYBRID SIGNAL TRANSDUCTION HISTIDINE KINASE J"/>
    <property type="match status" value="1"/>
</dbReference>
<dbReference type="EMBL" id="SDVB01000238">
    <property type="protein sequence ID" value="RYC11795.1"/>
    <property type="molecule type" value="Genomic_DNA"/>
</dbReference>
<dbReference type="SUPFAM" id="SSF47384">
    <property type="entry name" value="Homodimeric domain of signal transducing histidine kinase"/>
    <property type="match status" value="1"/>
</dbReference>
<evidence type="ECO:0000256" key="9">
    <source>
        <dbReference type="ARBA" id="ARBA00064003"/>
    </source>
</evidence>
<evidence type="ECO:0000256" key="8">
    <source>
        <dbReference type="ARBA" id="ARBA00023012"/>
    </source>
</evidence>
<dbReference type="FunFam" id="3.30.565.10:FF:000010">
    <property type="entry name" value="Sensor histidine kinase RcsC"/>
    <property type="match status" value="1"/>
</dbReference>
<evidence type="ECO:0000256" key="6">
    <source>
        <dbReference type="ARBA" id="ARBA00022777"/>
    </source>
</evidence>
<dbReference type="PROSITE" id="PS50110">
    <property type="entry name" value="RESPONSE_REGULATORY"/>
    <property type="match status" value="2"/>
</dbReference>
<dbReference type="PROSITE" id="PS50109">
    <property type="entry name" value="HIS_KIN"/>
    <property type="match status" value="1"/>
</dbReference>
<dbReference type="SMART" id="SM00091">
    <property type="entry name" value="PAS"/>
    <property type="match status" value="5"/>
</dbReference>
<comment type="caution">
    <text evidence="15">The sequence shown here is derived from an EMBL/GenBank/DDBJ whole genome shotgun (WGS) entry which is preliminary data.</text>
</comment>
<dbReference type="InterPro" id="IPR036890">
    <property type="entry name" value="HATPase_C_sf"/>
</dbReference>
<evidence type="ECO:0000256" key="5">
    <source>
        <dbReference type="ARBA" id="ARBA00022741"/>
    </source>
</evidence>
<dbReference type="OrthoDB" id="9810730at2"/>
<dbReference type="Proteomes" id="UP000291088">
    <property type="component" value="Unassembled WGS sequence"/>
</dbReference>
<dbReference type="Pfam" id="PF00512">
    <property type="entry name" value="HisKA"/>
    <property type="match status" value="1"/>
</dbReference>
<evidence type="ECO:0000256" key="7">
    <source>
        <dbReference type="ARBA" id="ARBA00022840"/>
    </source>
</evidence>
<evidence type="ECO:0000313" key="16">
    <source>
        <dbReference type="Proteomes" id="UP000291088"/>
    </source>
</evidence>
<dbReference type="InterPro" id="IPR035965">
    <property type="entry name" value="PAS-like_dom_sf"/>
</dbReference>
<dbReference type="PROSITE" id="PS50112">
    <property type="entry name" value="PAS"/>
    <property type="match status" value="1"/>
</dbReference>
<name>A0A4Q2SZV7_9HYPH</name>
<evidence type="ECO:0000256" key="10">
    <source>
        <dbReference type="ARBA" id="ARBA00068150"/>
    </source>
</evidence>
<feature type="domain" description="Response regulatory" evidence="13">
    <location>
        <begin position="1152"/>
        <end position="1272"/>
    </location>
</feature>